<keyword evidence="9 18" id="KW-0460">Magnesium</keyword>
<dbReference type="GO" id="GO:0000902">
    <property type="term" value="P:cell morphogenesis"/>
    <property type="evidence" value="ECO:0007669"/>
    <property type="project" value="UniProtKB-UniRule"/>
</dbReference>
<reference evidence="21" key="1">
    <citation type="submission" date="2016-07" db="EMBL/GenBank/DDBJ databases">
        <authorList>
            <person name="Florea S."/>
            <person name="Webb J.S."/>
            <person name="Jaromczyk J."/>
            <person name="Schardl C.L."/>
        </authorList>
    </citation>
    <scope>NUCLEOTIDE SEQUENCE [LARGE SCALE GENOMIC DNA]</scope>
    <source>
        <strain evidence="21">KCTC 42131</strain>
    </source>
</reference>
<gene>
    <name evidence="18" type="primary">glmU</name>
    <name evidence="20" type="ORF">PHACT_09040</name>
</gene>
<keyword evidence="12 18" id="KW-0511">Multifunctional enzyme</keyword>
<keyword evidence="7 18" id="KW-0479">Metal-binding</keyword>
<dbReference type="NCBIfam" id="TIGR01173">
    <property type="entry name" value="glmU"/>
    <property type="match status" value="1"/>
</dbReference>
<comment type="pathway">
    <text evidence="18">Nucleotide-sugar biosynthesis; UDP-N-acetyl-alpha-D-glucosamine biosynthesis; UDP-N-acetyl-alpha-D-glucosamine from N-acetyl-alpha-D-glucosamine 1-phosphate: step 1/1.</text>
</comment>
<keyword evidence="11 18" id="KW-0573">Peptidoglycan synthesis</keyword>
<dbReference type="PANTHER" id="PTHR43584">
    <property type="entry name" value="NUCLEOTIDYL TRANSFERASE"/>
    <property type="match status" value="1"/>
</dbReference>
<comment type="similarity">
    <text evidence="2 18">In the C-terminal section; belongs to the transferase hexapeptide repeat family.</text>
</comment>
<feature type="binding site" evidence="18">
    <location>
        <position position="22"/>
    </location>
    <ligand>
        <name>UDP-N-acetyl-alpha-D-glucosamine</name>
        <dbReference type="ChEBI" id="CHEBI:57705"/>
    </ligand>
</feature>
<keyword evidence="14 18" id="KW-0961">Cell wall biogenesis/degradation</keyword>
<evidence type="ECO:0000256" key="14">
    <source>
        <dbReference type="ARBA" id="ARBA00023316"/>
    </source>
</evidence>
<evidence type="ECO:0000256" key="18">
    <source>
        <dbReference type="HAMAP-Rule" id="MF_01631"/>
    </source>
</evidence>
<evidence type="ECO:0000256" key="15">
    <source>
        <dbReference type="ARBA" id="ARBA00048247"/>
    </source>
</evidence>
<feature type="binding site" evidence="18">
    <location>
        <position position="77"/>
    </location>
    <ligand>
        <name>UDP-N-acetyl-alpha-D-glucosamine</name>
        <dbReference type="ChEBI" id="CHEBI:57705"/>
    </ligand>
</feature>
<dbReference type="STRING" id="1524254.PHACT_09040"/>
<feature type="region of interest" description="N-acetyltransferase" evidence="18">
    <location>
        <begin position="253"/>
        <end position="457"/>
    </location>
</feature>
<feature type="binding site" evidence="18">
    <location>
        <position position="106"/>
    </location>
    <ligand>
        <name>Mg(2+)</name>
        <dbReference type="ChEBI" id="CHEBI:18420"/>
    </ligand>
</feature>
<evidence type="ECO:0000256" key="9">
    <source>
        <dbReference type="ARBA" id="ARBA00022842"/>
    </source>
</evidence>
<evidence type="ECO:0000256" key="16">
    <source>
        <dbReference type="ARBA" id="ARBA00048493"/>
    </source>
</evidence>
<comment type="catalytic activity">
    <reaction evidence="15 18">
        <text>alpha-D-glucosamine 1-phosphate + acetyl-CoA = N-acetyl-alpha-D-glucosamine 1-phosphate + CoA + H(+)</text>
        <dbReference type="Rhea" id="RHEA:13725"/>
        <dbReference type="ChEBI" id="CHEBI:15378"/>
        <dbReference type="ChEBI" id="CHEBI:57287"/>
        <dbReference type="ChEBI" id="CHEBI:57288"/>
        <dbReference type="ChEBI" id="CHEBI:57776"/>
        <dbReference type="ChEBI" id="CHEBI:58516"/>
        <dbReference type="EC" id="2.3.1.157"/>
    </reaction>
</comment>
<feature type="binding site" evidence="18">
    <location>
        <begin position="8"/>
        <end position="11"/>
    </location>
    <ligand>
        <name>UDP-N-acetyl-alpha-D-glucosamine</name>
        <dbReference type="ChEBI" id="CHEBI:57705"/>
    </ligand>
</feature>
<feature type="binding site" evidence="18">
    <location>
        <begin position="388"/>
        <end position="389"/>
    </location>
    <ligand>
        <name>acetyl-CoA</name>
        <dbReference type="ChEBI" id="CHEBI:57288"/>
    </ligand>
</feature>
<dbReference type="InterPro" id="IPR038009">
    <property type="entry name" value="GlmU_C_LbH"/>
</dbReference>
<name>A0A1E8CLI1_9GAMM</name>
<dbReference type="InterPro" id="IPR005882">
    <property type="entry name" value="Bifunctional_GlmU"/>
</dbReference>
<dbReference type="RefSeq" id="WP_070117122.1">
    <property type="nucleotide sequence ID" value="NZ_CAXATG010000004.1"/>
</dbReference>
<dbReference type="InterPro" id="IPR050065">
    <property type="entry name" value="GlmU-like"/>
</dbReference>
<feature type="active site" description="Proton acceptor" evidence="18">
    <location>
        <position position="365"/>
    </location>
</feature>
<dbReference type="GO" id="GO:0003977">
    <property type="term" value="F:UDP-N-acetylglucosamine diphosphorylase activity"/>
    <property type="evidence" value="ECO:0007669"/>
    <property type="project" value="UniProtKB-UniRule"/>
</dbReference>
<dbReference type="GO" id="GO:0000287">
    <property type="term" value="F:magnesium ion binding"/>
    <property type="evidence" value="ECO:0007669"/>
    <property type="project" value="UniProtKB-UniRule"/>
</dbReference>
<feature type="binding site" evidence="18">
    <location>
        <position position="141"/>
    </location>
    <ligand>
        <name>UDP-N-acetyl-alpha-D-glucosamine</name>
        <dbReference type="ChEBI" id="CHEBI:57705"/>
    </ligand>
</feature>
<dbReference type="GO" id="GO:0019134">
    <property type="term" value="F:glucosamine-1-phosphate N-acetyltransferase activity"/>
    <property type="evidence" value="ECO:0007669"/>
    <property type="project" value="UniProtKB-UniRule"/>
</dbReference>
<evidence type="ECO:0000256" key="11">
    <source>
        <dbReference type="ARBA" id="ARBA00022984"/>
    </source>
</evidence>
<feature type="domain" description="MobA-like NTP transferase" evidence="19">
    <location>
        <begin position="5"/>
        <end position="136"/>
    </location>
</feature>
<dbReference type="SUPFAM" id="SSF53448">
    <property type="entry name" value="Nucleotide-diphospho-sugar transferases"/>
    <property type="match status" value="1"/>
</dbReference>
<dbReference type="Pfam" id="PF00132">
    <property type="entry name" value="Hexapep"/>
    <property type="match status" value="2"/>
</dbReference>
<dbReference type="GO" id="GO:0016020">
    <property type="term" value="C:membrane"/>
    <property type="evidence" value="ECO:0007669"/>
    <property type="project" value="GOC"/>
</dbReference>
<dbReference type="InterPro" id="IPR025877">
    <property type="entry name" value="MobA-like_NTP_Trfase"/>
</dbReference>
<comment type="catalytic activity">
    <reaction evidence="16 18">
        <text>N-acetyl-alpha-D-glucosamine 1-phosphate + UTP + H(+) = UDP-N-acetyl-alpha-D-glucosamine + diphosphate</text>
        <dbReference type="Rhea" id="RHEA:13509"/>
        <dbReference type="ChEBI" id="CHEBI:15378"/>
        <dbReference type="ChEBI" id="CHEBI:33019"/>
        <dbReference type="ChEBI" id="CHEBI:46398"/>
        <dbReference type="ChEBI" id="CHEBI:57705"/>
        <dbReference type="ChEBI" id="CHEBI:57776"/>
        <dbReference type="EC" id="2.7.7.23"/>
    </reaction>
</comment>
<dbReference type="Proteomes" id="UP000175669">
    <property type="component" value="Unassembled WGS sequence"/>
</dbReference>
<comment type="caution">
    <text evidence="20">The sequence shown here is derived from an EMBL/GenBank/DDBJ whole genome shotgun (WGS) entry which is preliminary data.</text>
</comment>
<evidence type="ECO:0000256" key="1">
    <source>
        <dbReference type="ARBA" id="ARBA00004496"/>
    </source>
</evidence>
<comment type="subunit">
    <text evidence="18">Homotrimer.</text>
</comment>
<comment type="pathway">
    <text evidence="18">Nucleotide-sugar biosynthesis; UDP-N-acetyl-alpha-D-glucosamine biosynthesis; N-acetyl-alpha-D-glucosamine 1-phosphate from alpha-D-glucosamine 6-phosphate (route II): step 2/2.</text>
</comment>
<feature type="binding site" evidence="18">
    <location>
        <position position="335"/>
    </location>
    <ligand>
        <name>UDP-N-acetyl-alpha-D-glucosamine</name>
        <dbReference type="ChEBI" id="CHEBI:57705"/>
    </ligand>
</feature>
<dbReference type="InterPro" id="IPR011004">
    <property type="entry name" value="Trimer_LpxA-like_sf"/>
</dbReference>
<dbReference type="Gene3D" id="3.90.550.10">
    <property type="entry name" value="Spore Coat Polysaccharide Biosynthesis Protein SpsA, Chain A"/>
    <property type="match status" value="1"/>
</dbReference>
<evidence type="ECO:0000256" key="7">
    <source>
        <dbReference type="ARBA" id="ARBA00022723"/>
    </source>
</evidence>
<comment type="similarity">
    <text evidence="3 18">In the N-terminal section; belongs to the N-acetylglucosamine-1-phosphate uridyltransferase family.</text>
</comment>
<dbReference type="EC" id="2.3.1.157" evidence="18"/>
<evidence type="ECO:0000313" key="21">
    <source>
        <dbReference type="Proteomes" id="UP000175669"/>
    </source>
</evidence>
<dbReference type="HAMAP" id="MF_01631">
    <property type="entry name" value="GlmU"/>
    <property type="match status" value="1"/>
</dbReference>
<accession>A0A1E8CLI1</accession>
<dbReference type="Pfam" id="PF12804">
    <property type="entry name" value="NTP_transf_3"/>
    <property type="match status" value="1"/>
</dbReference>
<feature type="binding site" evidence="18">
    <location>
        <position position="379"/>
    </location>
    <ligand>
        <name>UDP-N-acetyl-alpha-D-glucosamine</name>
        <dbReference type="ChEBI" id="CHEBI:57705"/>
    </ligand>
</feature>
<sequence length="457" mass="48426">MSTDVIVLAAGKGTRMYSDQPKVLHTLAGKPMLGHVISAATAIGADGIHVVTGFQSAQVRAYFDRNPVDASLNWVEQTEQLGTGHAVMQAAPTLADDKTVVVLYGDVPLITSATLLQLQAKAEETGIAVLTLVTDNPTGLGRIIRDESGQISAIVEEKDASDEQKKINEINTGIMAFNAGKLKRWLASLTTENAQGEYYLTDTVALACNDGCSVASLQTHDSDEVQGVNNRLQLAELERNYQLRQAQHLALKGVTVRDPARLDIRGSLQVGRDVCLDINVIVEGNVTLGDRVNIGPNVTLIDCNIGDDCTILANSHLEGSTLSKACTVGPFARLRAGTELGDRSKIGNFVETKKSSIGPGSKVNHLSYIGDASIEDNVNIGAGTITCNYDGINKFRTVIKAGVFIGSNSALVAPVSIGRDATVAAGSVVTSDVPDNDLAVARGKQKNISGWKRPVKK</sequence>
<feature type="binding site" evidence="18">
    <location>
        <position position="425"/>
    </location>
    <ligand>
        <name>acetyl-CoA</name>
        <dbReference type="ChEBI" id="CHEBI:57288"/>
    </ligand>
</feature>
<evidence type="ECO:0000256" key="2">
    <source>
        <dbReference type="ARBA" id="ARBA00007707"/>
    </source>
</evidence>
<dbReference type="GO" id="GO:0008360">
    <property type="term" value="P:regulation of cell shape"/>
    <property type="evidence" value="ECO:0007669"/>
    <property type="project" value="UniProtKB-KW"/>
</dbReference>
<keyword evidence="6 18" id="KW-0548">Nucleotidyltransferase</keyword>
<dbReference type="PANTHER" id="PTHR43584:SF3">
    <property type="entry name" value="BIFUNCTIONAL PROTEIN GLMU"/>
    <property type="match status" value="1"/>
</dbReference>
<feature type="binding site" evidence="18">
    <location>
        <position position="442"/>
    </location>
    <ligand>
        <name>acetyl-CoA</name>
        <dbReference type="ChEBI" id="CHEBI:57288"/>
    </ligand>
</feature>
<dbReference type="EC" id="2.7.7.23" evidence="18"/>
<evidence type="ECO:0000256" key="5">
    <source>
        <dbReference type="ARBA" id="ARBA00022679"/>
    </source>
</evidence>
<feature type="binding site" evidence="18">
    <location>
        <begin position="82"/>
        <end position="83"/>
    </location>
    <ligand>
        <name>UDP-N-acetyl-alpha-D-glucosamine</name>
        <dbReference type="ChEBI" id="CHEBI:57705"/>
    </ligand>
</feature>
<feature type="binding site" evidence="18">
    <location>
        <position position="382"/>
    </location>
    <ligand>
        <name>acetyl-CoA</name>
        <dbReference type="ChEBI" id="CHEBI:57288"/>
    </ligand>
</feature>
<evidence type="ECO:0000256" key="6">
    <source>
        <dbReference type="ARBA" id="ARBA00022695"/>
    </source>
</evidence>
<keyword evidence="21" id="KW-1185">Reference proteome</keyword>
<keyword evidence="8 18" id="KW-0677">Repeat</keyword>
<feature type="region of interest" description="Pyrophosphorylase" evidence="18">
    <location>
        <begin position="1"/>
        <end position="231"/>
    </location>
</feature>
<dbReference type="AlphaFoldDB" id="A0A1E8CLI1"/>
<evidence type="ECO:0000256" key="10">
    <source>
        <dbReference type="ARBA" id="ARBA00022960"/>
    </source>
</evidence>
<organism evidence="20 21">
    <name type="scientific">Pseudohongiella acticola</name>
    <dbReference type="NCBI Taxonomy" id="1524254"/>
    <lineage>
        <taxon>Bacteria</taxon>
        <taxon>Pseudomonadati</taxon>
        <taxon>Pseudomonadota</taxon>
        <taxon>Gammaproteobacteria</taxon>
        <taxon>Pseudomonadales</taxon>
        <taxon>Pseudohongiellaceae</taxon>
        <taxon>Pseudohongiella</taxon>
    </lineage>
</organism>
<proteinExistence type="inferred from homology"/>
<dbReference type="InterPro" id="IPR018357">
    <property type="entry name" value="Hexapep_transf_CS"/>
</dbReference>
<evidence type="ECO:0000256" key="3">
    <source>
        <dbReference type="ARBA" id="ARBA00007947"/>
    </source>
</evidence>
<dbReference type="Gene3D" id="2.160.10.10">
    <property type="entry name" value="Hexapeptide repeat proteins"/>
    <property type="match status" value="1"/>
</dbReference>
<dbReference type="InterPro" id="IPR029044">
    <property type="entry name" value="Nucleotide-diphossugar_trans"/>
</dbReference>
<dbReference type="GO" id="GO:0006048">
    <property type="term" value="P:UDP-N-acetylglucosamine biosynthetic process"/>
    <property type="evidence" value="ECO:0007669"/>
    <property type="project" value="UniProtKB-UniPathway"/>
</dbReference>
<dbReference type="OrthoDB" id="9775031at2"/>
<evidence type="ECO:0000259" key="19">
    <source>
        <dbReference type="Pfam" id="PF12804"/>
    </source>
</evidence>
<feature type="binding site" evidence="18">
    <location>
        <position position="353"/>
    </location>
    <ligand>
        <name>UDP-N-acetyl-alpha-D-glucosamine</name>
        <dbReference type="ChEBI" id="CHEBI:57705"/>
    </ligand>
</feature>
<evidence type="ECO:0000256" key="17">
    <source>
        <dbReference type="ARBA" id="ARBA00049628"/>
    </source>
</evidence>
<evidence type="ECO:0000256" key="4">
    <source>
        <dbReference type="ARBA" id="ARBA00022490"/>
    </source>
</evidence>
<dbReference type="GO" id="GO:0009252">
    <property type="term" value="P:peptidoglycan biosynthetic process"/>
    <property type="evidence" value="ECO:0007669"/>
    <property type="project" value="UniProtKB-UniRule"/>
</dbReference>
<dbReference type="InterPro" id="IPR001451">
    <property type="entry name" value="Hexapep"/>
</dbReference>
<dbReference type="GO" id="GO:0009245">
    <property type="term" value="P:lipid A biosynthetic process"/>
    <property type="evidence" value="ECO:0007669"/>
    <property type="project" value="UniProtKB-UniRule"/>
</dbReference>
<feature type="region of interest" description="Linker" evidence="18">
    <location>
        <begin position="232"/>
        <end position="252"/>
    </location>
</feature>
<keyword evidence="13 18" id="KW-0012">Acyltransferase</keyword>
<dbReference type="EMBL" id="MASR01000001">
    <property type="protein sequence ID" value="OFE13263.1"/>
    <property type="molecule type" value="Genomic_DNA"/>
</dbReference>
<dbReference type="PROSITE" id="PS00101">
    <property type="entry name" value="HEXAPEP_TRANSFERASES"/>
    <property type="match status" value="2"/>
</dbReference>
<feature type="binding site" evidence="18">
    <location>
        <position position="171"/>
    </location>
    <ligand>
        <name>UDP-N-acetyl-alpha-D-glucosamine</name>
        <dbReference type="ChEBI" id="CHEBI:57705"/>
    </ligand>
</feature>
<evidence type="ECO:0000256" key="8">
    <source>
        <dbReference type="ARBA" id="ARBA00022737"/>
    </source>
</evidence>
<feature type="binding site" evidence="18">
    <location>
        <position position="368"/>
    </location>
    <ligand>
        <name>UDP-N-acetyl-alpha-D-glucosamine</name>
        <dbReference type="ChEBI" id="CHEBI:57705"/>
    </ligand>
</feature>
<evidence type="ECO:0000256" key="12">
    <source>
        <dbReference type="ARBA" id="ARBA00023268"/>
    </source>
</evidence>
<comment type="subcellular location">
    <subcellularLocation>
        <location evidence="1 18">Cytoplasm</location>
    </subcellularLocation>
</comment>
<dbReference type="CDD" id="cd03353">
    <property type="entry name" value="LbH_GlmU_C"/>
    <property type="match status" value="1"/>
</dbReference>
<feature type="binding site" evidence="18">
    <location>
        <position position="407"/>
    </location>
    <ligand>
        <name>acetyl-CoA</name>
        <dbReference type="ChEBI" id="CHEBI:57288"/>
    </ligand>
</feature>
<feature type="binding site" evidence="18">
    <location>
        <position position="229"/>
    </location>
    <ligand>
        <name>Mg(2+)</name>
        <dbReference type="ChEBI" id="CHEBI:18420"/>
    </ligand>
</feature>
<comment type="pathway">
    <text evidence="18">Bacterial outer membrane biogenesis; LPS lipid A biosynthesis.</text>
</comment>
<dbReference type="UniPathway" id="UPA00113">
    <property type="reaction ID" value="UER00532"/>
</dbReference>
<dbReference type="GO" id="GO:0071555">
    <property type="term" value="P:cell wall organization"/>
    <property type="evidence" value="ECO:0007669"/>
    <property type="project" value="UniProtKB-KW"/>
</dbReference>
<evidence type="ECO:0000256" key="13">
    <source>
        <dbReference type="ARBA" id="ARBA00023315"/>
    </source>
</evidence>
<evidence type="ECO:0000313" key="20">
    <source>
        <dbReference type="EMBL" id="OFE13263.1"/>
    </source>
</evidence>
<keyword evidence="5 18" id="KW-0808">Transferase</keyword>
<feature type="binding site" evidence="18">
    <location>
        <position position="156"/>
    </location>
    <ligand>
        <name>UDP-N-acetyl-alpha-D-glucosamine</name>
        <dbReference type="ChEBI" id="CHEBI:57705"/>
    </ligand>
</feature>
<keyword evidence="4 18" id="KW-0963">Cytoplasm</keyword>
<keyword evidence="10 18" id="KW-0133">Cell shape</keyword>
<comment type="function">
    <text evidence="17 18">Catalyzes the last two sequential reactions in the de novo biosynthetic pathway for UDP-N-acetylglucosamine (UDP-GlcNAc). The C-terminal domain catalyzes the transfer of acetyl group from acetyl coenzyme A to glucosamine-1-phosphate (GlcN-1-P) to produce N-acetylglucosamine-1-phosphate (GlcNAc-1-P), which is converted into UDP-GlcNAc by the transfer of uridine 5-monophosphate (from uridine 5-triphosphate), a reaction catalyzed by the N-terminal domain.</text>
</comment>
<feature type="binding site" evidence="18">
    <location>
        <position position="229"/>
    </location>
    <ligand>
        <name>UDP-N-acetyl-alpha-D-glucosamine</name>
        <dbReference type="ChEBI" id="CHEBI:57705"/>
    </ligand>
</feature>
<dbReference type="SUPFAM" id="SSF51161">
    <property type="entry name" value="Trimeric LpxA-like enzymes"/>
    <property type="match status" value="1"/>
</dbReference>
<dbReference type="CDD" id="cd02540">
    <property type="entry name" value="GT2_GlmU_N_bac"/>
    <property type="match status" value="1"/>
</dbReference>
<dbReference type="UniPathway" id="UPA00973"/>
<protein>
    <recommendedName>
        <fullName evidence="18">Bifunctional protein GlmU</fullName>
    </recommendedName>
    <domain>
        <recommendedName>
            <fullName evidence="18">UDP-N-acetylglucosamine pyrophosphorylase</fullName>
            <ecNumber evidence="18">2.7.7.23</ecNumber>
        </recommendedName>
        <alternativeName>
            <fullName evidence="18">N-acetylglucosamine-1-phosphate uridyltransferase</fullName>
        </alternativeName>
    </domain>
    <domain>
        <recommendedName>
            <fullName evidence="18">Glucosamine-1-phosphate N-acetyltransferase</fullName>
            <ecNumber evidence="18">2.3.1.157</ecNumber>
        </recommendedName>
    </domain>
</protein>
<comment type="cofactor">
    <cofactor evidence="18">
        <name>Mg(2+)</name>
        <dbReference type="ChEBI" id="CHEBI:18420"/>
    </cofactor>
    <text evidence="18">Binds 1 Mg(2+) ion per subunit.</text>
</comment>
<feature type="binding site" evidence="18">
    <location>
        <begin position="104"/>
        <end position="106"/>
    </location>
    <ligand>
        <name>UDP-N-acetyl-alpha-D-glucosamine</name>
        <dbReference type="ChEBI" id="CHEBI:57705"/>
    </ligand>
</feature>
<dbReference type="GO" id="GO:0005737">
    <property type="term" value="C:cytoplasm"/>
    <property type="evidence" value="ECO:0007669"/>
    <property type="project" value="UniProtKB-SubCell"/>
</dbReference>